<feature type="compositionally biased region" description="Polar residues" evidence="3">
    <location>
        <begin position="433"/>
        <end position="448"/>
    </location>
</feature>
<dbReference type="PANTHER" id="PTHR12532:SF0">
    <property type="entry name" value="TRANSLATIONAL ACTIVATOR OF CYTOCHROME C OXIDASE 1"/>
    <property type="match status" value="1"/>
</dbReference>
<reference evidence="6" key="1">
    <citation type="submission" date="2021-02" db="EMBL/GenBank/DDBJ databases">
        <authorList>
            <person name="Nowell W R."/>
        </authorList>
    </citation>
    <scope>NUCLEOTIDE SEQUENCE</scope>
</reference>
<evidence type="ECO:0000259" key="4">
    <source>
        <dbReference type="Pfam" id="PF01709"/>
    </source>
</evidence>
<dbReference type="SUPFAM" id="SSF75625">
    <property type="entry name" value="YebC-like"/>
    <property type="match status" value="1"/>
</dbReference>
<feature type="coiled-coil region" evidence="2">
    <location>
        <begin position="616"/>
        <end position="650"/>
    </location>
</feature>
<dbReference type="InterPro" id="IPR026564">
    <property type="entry name" value="Transcrip_reg_TACO1-like_dom3"/>
</dbReference>
<dbReference type="InterPro" id="IPR049083">
    <property type="entry name" value="TACO1_YebC_N"/>
</dbReference>
<evidence type="ECO:0000256" key="2">
    <source>
        <dbReference type="SAM" id="Coils"/>
    </source>
</evidence>
<dbReference type="Gene3D" id="1.10.10.200">
    <property type="match status" value="1"/>
</dbReference>
<dbReference type="GO" id="GO:0005739">
    <property type="term" value="C:mitochondrion"/>
    <property type="evidence" value="ECO:0007669"/>
    <property type="project" value="TreeGrafter"/>
</dbReference>
<dbReference type="Pfam" id="PF20772">
    <property type="entry name" value="TACO1_YebC_N"/>
    <property type="match status" value="1"/>
</dbReference>
<name>A0A814C4K7_9BILA</name>
<evidence type="ECO:0000313" key="6">
    <source>
        <dbReference type="EMBL" id="CAF0937591.1"/>
    </source>
</evidence>
<comment type="caution">
    <text evidence="6">The sequence shown here is derived from an EMBL/GenBank/DDBJ whole genome shotgun (WGS) entry which is preliminary data.</text>
</comment>
<feature type="domain" description="TACO1/YebC-like second and third" evidence="4">
    <location>
        <begin position="118"/>
        <end position="280"/>
    </location>
</feature>
<evidence type="ECO:0000259" key="5">
    <source>
        <dbReference type="Pfam" id="PF20772"/>
    </source>
</evidence>
<accession>A0A814C4K7</accession>
<protein>
    <submittedName>
        <fullName evidence="6">Uncharacterized protein</fullName>
    </submittedName>
</protein>
<dbReference type="InterPro" id="IPR017856">
    <property type="entry name" value="Integrase-like_N"/>
</dbReference>
<dbReference type="InterPro" id="IPR029072">
    <property type="entry name" value="YebC-like"/>
</dbReference>
<feature type="region of interest" description="Disordered" evidence="3">
    <location>
        <begin position="433"/>
        <end position="452"/>
    </location>
</feature>
<dbReference type="Pfam" id="PF01709">
    <property type="entry name" value="Transcrip_reg"/>
    <property type="match status" value="1"/>
</dbReference>
<evidence type="ECO:0000256" key="3">
    <source>
        <dbReference type="SAM" id="MobiDB-lite"/>
    </source>
</evidence>
<proteinExistence type="inferred from homology"/>
<evidence type="ECO:0000313" key="7">
    <source>
        <dbReference type="Proteomes" id="UP000663854"/>
    </source>
</evidence>
<dbReference type="Gene3D" id="3.30.70.980">
    <property type="match status" value="2"/>
</dbReference>
<dbReference type="PANTHER" id="PTHR12532">
    <property type="entry name" value="TRANSLATIONAL ACTIVATOR OF CYTOCHROME C OXIDASE 1"/>
    <property type="match status" value="1"/>
</dbReference>
<gene>
    <name evidence="6" type="ORF">PYM288_LOCUS11405</name>
</gene>
<feature type="domain" description="TACO1/YebC-like N-terminal" evidence="5">
    <location>
        <begin position="42"/>
        <end position="111"/>
    </location>
</feature>
<evidence type="ECO:0000256" key="1">
    <source>
        <dbReference type="ARBA" id="ARBA00008724"/>
    </source>
</evidence>
<comment type="similarity">
    <text evidence="1">Belongs to the TACO1 family.</text>
</comment>
<keyword evidence="2" id="KW-0175">Coiled coil</keyword>
<dbReference type="EMBL" id="CAJNOH010000192">
    <property type="protein sequence ID" value="CAF0937591.1"/>
    <property type="molecule type" value="Genomic_DNA"/>
</dbReference>
<sequence length="671" mass="75720">MSISNLVRYCSLTLRLIYITARSLLPVELIYYDTRRYAGHARWQNIAKTKAANDQIKSRVIEKLSSKIVRVIRQNGNVTDSQYNAVLRATLEECRKNNMPKETIDRTIKRAIAQKDNMEQVIFEFIGPGRALCLTEVMTGNSKRAFNYLNKNAAKIGIPEIAKSGQIAEYFDQRDYACIEKSNTNEEKGTKLAIEINAEEVIQAIDDDDDEREVWKFLGPPTFYGQMKANLTQGGYTVTSDGSEFIPKVTVPLNERDKILLKQIINMFEDLEQVEGVHTNENEKAQLIFIDNSETCQININLIQPSNSKFSGRPAQVHSLSEYMCNLYLSHRTSISEISENWSLKIVKNRINIPPPPVKRQAKSVTRQLSEEFVGNFNMVDIEHPASPLSQNNNLLLTSLAAGPRCESSTNSEAIPFDELSKIIEDSSLNQLKTTSNVPTSSSENSASDVCKSRTPVVSQTANDYFSPIDVISKSNINEYYLQNDFIPILKAPSPSIKNLSSEGSELVQDIVSKQTHNVYSGNALESVYGARSISNKDLLSTNCRLTSCIESSCINEDFPISELKIISDVHSSTNKNYECISSTSENSSTDMVVDRGLEPSNMEIDELPDWILKVLDEHKKAIATINRKIDDLTREKDDLVKKQKKEEKKLIKEWLIKENKVLKKKQKTKN</sequence>
<organism evidence="6 7">
    <name type="scientific">Rotaria sordida</name>
    <dbReference type="NCBI Taxonomy" id="392033"/>
    <lineage>
        <taxon>Eukaryota</taxon>
        <taxon>Metazoa</taxon>
        <taxon>Spiralia</taxon>
        <taxon>Gnathifera</taxon>
        <taxon>Rotifera</taxon>
        <taxon>Eurotatoria</taxon>
        <taxon>Bdelloidea</taxon>
        <taxon>Philodinida</taxon>
        <taxon>Philodinidae</taxon>
        <taxon>Rotaria</taxon>
    </lineage>
</organism>
<dbReference type="InterPro" id="IPR002876">
    <property type="entry name" value="Transcrip_reg_TACO1-like"/>
</dbReference>
<dbReference type="Proteomes" id="UP000663854">
    <property type="component" value="Unassembled WGS sequence"/>
</dbReference>
<dbReference type="AlphaFoldDB" id="A0A814C4K7"/>
<dbReference type="InterPro" id="IPR048300">
    <property type="entry name" value="TACO1_YebC-like_2nd/3rd_dom"/>
</dbReference>